<feature type="region of interest" description="Disordered" evidence="1">
    <location>
        <begin position="194"/>
        <end position="259"/>
    </location>
</feature>
<dbReference type="Proteomes" id="UP000829291">
    <property type="component" value="Chromosome 1"/>
</dbReference>
<feature type="region of interest" description="Disordered" evidence="1">
    <location>
        <begin position="149"/>
        <end position="176"/>
    </location>
</feature>
<evidence type="ECO:0000256" key="1">
    <source>
        <dbReference type="SAM" id="MobiDB-lite"/>
    </source>
</evidence>
<gene>
    <name evidence="3" type="primary">LOC124292857</name>
</gene>
<feature type="compositionally biased region" description="Low complexity" evidence="1">
    <location>
        <begin position="207"/>
        <end position="221"/>
    </location>
</feature>
<keyword evidence="2" id="KW-1185">Reference proteome</keyword>
<organism evidence="2 3">
    <name type="scientific">Neodiprion lecontei</name>
    <name type="common">Redheaded pine sawfly</name>
    <dbReference type="NCBI Taxonomy" id="441921"/>
    <lineage>
        <taxon>Eukaryota</taxon>
        <taxon>Metazoa</taxon>
        <taxon>Ecdysozoa</taxon>
        <taxon>Arthropoda</taxon>
        <taxon>Hexapoda</taxon>
        <taxon>Insecta</taxon>
        <taxon>Pterygota</taxon>
        <taxon>Neoptera</taxon>
        <taxon>Endopterygota</taxon>
        <taxon>Hymenoptera</taxon>
        <taxon>Tenthredinoidea</taxon>
        <taxon>Diprionidae</taxon>
        <taxon>Diprioninae</taxon>
        <taxon>Neodiprion</taxon>
    </lineage>
</organism>
<proteinExistence type="predicted"/>
<sequence>MSRIVPPREVRTIPNVHPAYLRPEISLHHDPVEHWINQKLKNLEKRDRSCLREQTHHASSQNSEQFQPVAVEAEYDARNDRPSPPTIQTLCKDIRSNQSGAMGQGDRVTERCFYRSPAVKTDVRTTRVALSTGTRTSERNIRRSRPLTACTESHNPSLTKAEPKHGATKTSNKREEACSIEQIGAAIRSAISAHERRSAKVSSPCKGASLSRRSLGAASSGTPMSDQLRERLQNVRAEIRRSEAAQREAPAFHCHFKEN</sequence>
<accession>A0ABM3FGK9</accession>
<name>A0ABM3FGK9_NEOLC</name>
<feature type="compositionally biased region" description="Basic and acidic residues" evidence="1">
    <location>
        <begin position="227"/>
        <end position="246"/>
    </location>
</feature>
<dbReference type="RefSeq" id="XP_046587157.1">
    <property type="nucleotide sequence ID" value="XM_046731201.1"/>
</dbReference>
<protein>
    <submittedName>
        <fullName evidence="3">Uncharacterized protein LOC124292857</fullName>
    </submittedName>
</protein>
<evidence type="ECO:0000313" key="2">
    <source>
        <dbReference type="Proteomes" id="UP000829291"/>
    </source>
</evidence>
<reference evidence="3" key="1">
    <citation type="submission" date="2025-08" db="UniProtKB">
        <authorList>
            <consortium name="RefSeq"/>
        </authorList>
    </citation>
    <scope>IDENTIFICATION</scope>
    <source>
        <tissue evidence="3">Thorax and Abdomen</tissue>
    </source>
</reference>
<dbReference type="GeneID" id="124292857"/>
<evidence type="ECO:0000313" key="3">
    <source>
        <dbReference type="RefSeq" id="XP_046587157.1"/>
    </source>
</evidence>